<comment type="catalytic activity">
    <reaction evidence="2">
        <text>an aryl sulfate + H2O = a phenol + sulfate + H(+)</text>
        <dbReference type="Rhea" id="RHEA:17261"/>
        <dbReference type="ChEBI" id="CHEBI:15377"/>
        <dbReference type="ChEBI" id="CHEBI:15378"/>
        <dbReference type="ChEBI" id="CHEBI:16189"/>
        <dbReference type="ChEBI" id="CHEBI:33853"/>
        <dbReference type="ChEBI" id="CHEBI:140317"/>
        <dbReference type="EC" id="3.1.6.1"/>
    </reaction>
</comment>
<dbReference type="Pfam" id="PF00884">
    <property type="entry name" value="Sulfatase"/>
    <property type="match status" value="1"/>
</dbReference>
<dbReference type="Proteomes" id="UP000824596">
    <property type="component" value="Unassembled WGS sequence"/>
</dbReference>
<dbReference type="EC" id="3.1.6.1" evidence="2"/>
<dbReference type="GO" id="GO:0008449">
    <property type="term" value="F:N-acetylglucosamine-6-sulfatase activity"/>
    <property type="evidence" value="ECO:0007669"/>
    <property type="project" value="TreeGrafter"/>
</dbReference>
<evidence type="ECO:0000256" key="2">
    <source>
        <dbReference type="PIRNR" id="PIRNR000972"/>
    </source>
</evidence>
<proteinExistence type="inferred from homology"/>
<dbReference type="PANTHER" id="PTHR43108:SF8">
    <property type="entry name" value="SD21168P"/>
    <property type="match status" value="1"/>
</dbReference>
<dbReference type="GeneID" id="68351673"/>
<dbReference type="SUPFAM" id="SSF53649">
    <property type="entry name" value="Alkaline phosphatase-like"/>
    <property type="match status" value="1"/>
</dbReference>
<dbReference type="InterPro" id="IPR000917">
    <property type="entry name" value="Sulfatase_N"/>
</dbReference>
<accession>A0A9P8N5B9</accession>
<dbReference type="GO" id="GO:0018958">
    <property type="term" value="P:phenol-containing compound metabolic process"/>
    <property type="evidence" value="ECO:0007669"/>
    <property type="project" value="InterPro"/>
</dbReference>
<comment type="caution">
    <text evidence="5">The sequence shown here is derived from an EMBL/GenBank/DDBJ whole genome shotgun (WGS) entry which is preliminary data.</text>
</comment>
<dbReference type="GO" id="GO:0004065">
    <property type="term" value="F:arylsulfatase activity"/>
    <property type="evidence" value="ECO:0007669"/>
    <property type="project" value="UniProtKB-UniRule"/>
</dbReference>
<name>A0A9P8N5B9_9HYPO</name>
<protein>
    <recommendedName>
        <fullName evidence="2">Arylsulfatase</fullName>
        <shortName evidence="2">AS</shortName>
        <ecNumber evidence="2">3.1.6.1</ecNumber>
    </recommendedName>
    <alternativeName>
        <fullName evidence="2">Aryl-sulfate sulphohydrolase</fullName>
    </alternativeName>
</protein>
<evidence type="ECO:0000256" key="1">
    <source>
        <dbReference type="ARBA" id="ARBA00008779"/>
    </source>
</evidence>
<dbReference type="OrthoDB" id="96314at2759"/>
<dbReference type="CDD" id="cd16147">
    <property type="entry name" value="G6S"/>
    <property type="match status" value="1"/>
</dbReference>
<dbReference type="Gene3D" id="3.40.720.10">
    <property type="entry name" value="Alkaline Phosphatase, subunit A"/>
    <property type="match status" value="1"/>
</dbReference>
<evidence type="ECO:0000313" key="5">
    <source>
        <dbReference type="EMBL" id="KAH0967135.1"/>
    </source>
</evidence>
<keyword evidence="2" id="KW-0378">Hydrolase</keyword>
<keyword evidence="6" id="KW-1185">Reference proteome</keyword>
<dbReference type="EMBL" id="JAIZPD010000002">
    <property type="protein sequence ID" value="KAH0967135.1"/>
    <property type="molecule type" value="Genomic_DNA"/>
</dbReference>
<feature type="chain" id="PRO_5040353715" description="Arylsulfatase" evidence="3">
    <location>
        <begin position="22"/>
        <end position="579"/>
    </location>
</feature>
<comment type="similarity">
    <text evidence="1 2">Belongs to the sulfatase family.</text>
</comment>
<gene>
    <name evidence="5" type="ORF">HRG_02544</name>
</gene>
<keyword evidence="3" id="KW-0732">Signal</keyword>
<dbReference type="PANTHER" id="PTHR43108">
    <property type="entry name" value="N-ACETYLGLUCOSAMINE-6-SULFATASE FAMILY MEMBER"/>
    <property type="match status" value="1"/>
</dbReference>
<feature type="signal peptide" evidence="3">
    <location>
        <begin position="1"/>
        <end position="21"/>
    </location>
</feature>
<dbReference type="PIRSF" id="PIRSF000972">
    <property type="entry name" value="Arylsulf_plant"/>
    <property type="match status" value="1"/>
</dbReference>
<dbReference type="InterPro" id="IPR012083">
    <property type="entry name" value="Arylsulfatase"/>
</dbReference>
<feature type="domain" description="Sulfatase N-terminal" evidence="4">
    <location>
        <begin position="42"/>
        <end position="368"/>
    </location>
</feature>
<dbReference type="RefSeq" id="XP_044724648.1">
    <property type="nucleotide sequence ID" value="XM_044861015.1"/>
</dbReference>
<dbReference type="GO" id="GO:0005539">
    <property type="term" value="F:glycosaminoglycan binding"/>
    <property type="evidence" value="ECO:0007669"/>
    <property type="project" value="TreeGrafter"/>
</dbReference>
<dbReference type="InterPro" id="IPR017850">
    <property type="entry name" value="Alkaline_phosphatase_core_sf"/>
</dbReference>
<evidence type="ECO:0000313" key="6">
    <source>
        <dbReference type="Proteomes" id="UP000824596"/>
    </source>
</evidence>
<evidence type="ECO:0000256" key="3">
    <source>
        <dbReference type="SAM" id="SignalP"/>
    </source>
</evidence>
<evidence type="ECO:0000259" key="4">
    <source>
        <dbReference type="Pfam" id="PF00884"/>
    </source>
</evidence>
<reference evidence="5" key="1">
    <citation type="submission" date="2021-09" db="EMBL/GenBank/DDBJ databases">
        <title>A high-quality genome of the endoparasitic fungus Hirsutella rhossiliensis with a comparison of Hirsutella genomes reveals transposable elements contributing to genome size variation.</title>
        <authorList>
            <person name="Lin R."/>
            <person name="Jiao Y."/>
            <person name="Sun X."/>
            <person name="Ling J."/>
            <person name="Xie B."/>
            <person name="Cheng X."/>
        </authorList>
    </citation>
    <scope>NUCLEOTIDE SEQUENCE</scope>
    <source>
        <strain evidence="5">HR02</strain>
    </source>
</reference>
<dbReference type="AlphaFoldDB" id="A0A9P8N5B9"/>
<organism evidence="5 6">
    <name type="scientific">Hirsutella rhossiliensis</name>
    <dbReference type="NCBI Taxonomy" id="111463"/>
    <lineage>
        <taxon>Eukaryota</taxon>
        <taxon>Fungi</taxon>
        <taxon>Dikarya</taxon>
        <taxon>Ascomycota</taxon>
        <taxon>Pezizomycotina</taxon>
        <taxon>Sordariomycetes</taxon>
        <taxon>Hypocreomycetidae</taxon>
        <taxon>Hypocreales</taxon>
        <taxon>Ophiocordycipitaceae</taxon>
        <taxon>Hirsutella</taxon>
    </lineage>
</organism>
<sequence>MKSHFVMGVVASSLLSVVALAASPDAPPAPRTHSSGKRQKQPNFVFIMTDDQDLHLGSLEYQPVVQEQFLKKGTAFKKHFCTAAHNTNVTHVIWPYGGFRKFVDQGLNEQYLPVWLQQFGYNTYYAGKLMNGHSVDYYDKPRPAGWTRSNFLIDPKSYDYWNPSMVLDDGEVQSHEGKYSTDLVANSSTDFLDDALAAGKPFFLGVAPIGPHSGPGFSMPSPAERHKDMFPGVKVPRKENFNPDQIRSSAVNYFGNLPKISDDHLEYYDEFYRARLQSLQAVDDLVASIISKLEANPEVLENTYLFYTTDNGYHIGQHRLPPGKTCSIEEDINIPFIVRGPGIAAGEVAKFPTSHTDVVPTLFDLAGIPLHNDFDGVPIPVTKENQQKNKLKPEHVTVEYWGPGLKEGDKIIGKEKIIHQNTYKALRVIGDGYDLSYTVYCTNEHELYDITDDPFQMNNLYVSELTKSGFKVPELVARLDALLVTLKNCKGRTCQHPWETLFPNEEAASLRDAMDAKYDSFFKKQEKVEFLGCNNAYIPELEGPLGSQPFTVVGNEAKQAQIGEDVDEGNHGEGIVVPF</sequence>